<accession>I4Z230</accession>
<reference evidence="1 2" key="1">
    <citation type="submission" date="2012-02" db="EMBL/GenBank/DDBJ databases">
        <title>Improved High-Quality Draft sequence of Microvirga sp. WSM3557.</title>
        <authorList>
            <consortium name="US DOE Joint Genome Institute"/>
            <person name="Lucas S."/>
            <person name="Han J."/>
            <person name="Lapidus A."/>
            <person name="Cheng J.-F."/>
            <person name="Goodwin L."/>
            <person name="Pitluck S."/>
            <person name="Peters L."/>
            <person name="Zhang X."/>
            <person name="Detter J.C."/>
            <person name="Han C."/>
            <person name="Tapia R."/>
            <person name="Land M."/>
            <person name="Hauser L."/>
            <person name="Kyrpides N."/>
            <person name="Ivanova N."/>
            <person name="Pagani I."/>
            <person name="Brau L."/>
            <person name="Yates R."/>
            <person name="O'Hara G."/>
            <person name="Rui T."/>
            <person name="Howieson J."/>
            <person name="Reeve W."/>
            <person name="Woyke T."/>
        </authorList>
    </citation>
    <scope>NUCLEOTIDE SEQUENCE [LARGE SCALE GENOMIC DNA]</scope>
    <source>
        <strain evidence="1 2">WSM3557</strain>
    </source>
</reference>
<sequence>MWIPISFALDMKRTRTYWQVRIRVQFWIV</sequence>
<evidence type="ECO:0000313" key="1">
    <source>
        <dbReference type="EMBL" id="EIM30272.1"/>
    </source>
</evidence>
<dbReference type="PATRIC" id="fig|864069.3.peg.1194"/>
<dbReference type="AlphaFoldDB" id="I4Z230"/>
<name>I4Z230_9HYPH</name>
<proteinExistence type="predicted"/>
<protein>
    <submittedName>
        <fullName evidence="1">Uncharacterized protein</fullName>
    </submittedName>
</protein>
<dbReference type="HOGENOM" id="CLU_3409669_0_0_5"/>
<dbReference type="Proteomes" id="UP000003947">
    <property type="component" value="Unassembled WGS sequence"/>
</dbReference>
<organism evidence="1 2">
    <name type="scientific">Microvirga lotononidis</name>
    <dbReference type="NCBI Taxonomy" id="864069"/>
    <lineage>
        <taxon>Bacteria</taxon>
        <taxon>Pseudomonadati</taxon>
        <taxon>Pseudomonadota</taxon>
        <taxon>Alphaproteobacteria</taxon>
        <taxon>Hyphomicrobiales</taxon>
        <taxon>Methylobacteriaceae</taxon>
        <taxon>Microvirga</taxon>
    </lineage>
</organism>
<keyword evidence="2" id="KW-1185">Reference proteome</keyword>
<evidence type="ECO:0000313" key="2">
    <source>
        <dbReference type="Proteomes" id="UP000003947"/>
    </source>
</evidence>
<gene>
    <name evidence="1" type="ORF">MicloDRAFT_00010770</name>
</gene>
<dbReference type="EMBL" id="JH660639">
    <property type="protein sequence ID" value="EIM30272.1"/>
    <property type="molecule type" value="Genomic_DNA"/>
</dbReference>